<proteinExistence type="predicted"/>
<organism evidence="1 2">
    <name type="scientific">Pythium oligandrum</name>
    <name type="common">Mycoparasitic fungus</name>
    <dbReference type="NCBI Taxonomy" id="41045"/>
    <lineage>
        <taxon>Eukaryota</taxon>
        <taxon>Sar</taxon>
        <taxon>Stramenopiles</taxon>
        <taxon>Oomycota</taxon>
        <taxon>Peronosporomycetes</taxon>
        <taxon>Pythiales</taxon>
        <taxon>Pythiaceae</taxon>
        <taxon>Pythium</taxon>
    </lineage>
</organism>
<dbReference type="InterPro" id="IPR029044">
    <property type="entry name" value="Nucleotide-diphossugar_trans"/>
</dbReference>
<dbReference type="SUPFAM" id="SSF53448">
    <property type="entry name" value="Nucleotide-diphospho-sugar transferases"/>
    <property type="match status" value="1"/>
</dbReference>
<dbReference type="Proteomes" id="UP000794436">
    <property type="component" value="Unassembled WGS sequence"/>
</dbReference>
<gene>
    <name evidence="1" type="ORF">Poli38472_001101</name>
</gene>
<dbReference type="Gene3D" id="3.90.550.10">
    <property type="entry name" value="Spore Coat Polysaccharide Biosynthesis Protein SpsA, Chain A"/>
    <property type="match status" value="1"/>
</dbReference>
<dbReference type="EMBL" id="SPLM01000001">
    <property type="protein sequence ID" value="TMW68945.1"/>
    <property type="molecule type" value="Genomic_DNA"/>
</dbReference>
<name>A0A8K1CUK3_PYTOL</name>
<protein>
    <submittedName>
        <fullName evidence="1">Uncharacterized protein</fullName>
    </submittedName>
</protein>
<evidence type="ECO:0000313" key="1">
    <source>
        <dbReference type="EMBL" id="TMW68945.1"/>
    </source>
</evidence>
<sequence length="113" mass="13247">MDWVHPRGMSDEFDMDILNAFFADKVKYLPGEYTVLNSDFRQSPTAPNKLFNTTSELKKHAKVVHFSCTPDGAYGKPWLWESHDLSFLEDEDVDPLFGELFEAYWRREQVLCH</sequence>
<keyword evidence="2" id="KW-1185">Reference proteome</keyword>
<evidence type="ECO:0000313" key="2">
    <source>
        <dbReference type="Proteomes" id="UP000794436"/>
    </source>
</evidence>
<dbReference type="AlphaFoldDB" id="A0A8K1CUK3"/>
<accession>A0A8K1CUK3</accession>
<reference evidence="1" key="1">
    <citation type="submission" date="2019-03" db="EMBL/GenBank/DDBJ databases">
        <title>Long read genome sequence of the mycoparasitic Pythium oligandrum ATCC 38472 isolated from sugarbeet rhizosphere.</title>
        <authorList>
            <person name="Gaulin E."/>
        </authorList>
    </citation>
    <scope>NUCLEOTIDE SEQUENCE</scope>
    <source>
        <strain evidence="1">ATCC 38472_TT</strain>
    </source>
</reference>
<dbReference type="OrthoDB" id="72977at2759"/>
<comment type="caution">
    <text evidence="1">The sequence shown here is derived from an EMBL/GenBank/DDBJ whole genome shotgun (WGS) entry which is preliminary data.</text>
</comment>